<feature type="chain" id="PRO_5046847706" description="Por secretion system C-terminal sorting domain-containing protein" evidence="9">
    <location>
        <begin position="22"/>
        <end position="705"/>
    </location>
</feature>
<evidence type="ECO:0000256" key="1">
    <source>
        <dbReference type="ARBA" id="ARBA00008721"/>
    </source>
</evidence>
<dbReference type="RefSeq" id="WP_345168137.1">
    <property type="nucleotide sequence ID" value="NZ_BAABGX010000003.1"/>
</dbReference>
<dbReference type="Pfam" id="PF05572">
    <property type="entry name" value="Peptidase_M43"/>
    <property type="match status" value="1"/>
</dbReference>
<keyword evidence="8" id="KW-1015">Disulfide bond</keyword>
<evidence type="ECO:0000256" key="2">
    <source>
        <dbReference type="ARBA" id="ARBA00022670"/>
    </source>
</evidence>
<keyword evidence="6" id="KW-0862">Zinc</keyword>
<accession>A0ABP8FVS5</accession>
<evidence type="ECO:0000256" key="6">
    <source>
        <dbReference type="ARBA" id="ARBA00022833"/>
    </source>
</evidence>
<dbReference type="EMBL" id="BAABGX010000003">
    <property type="protein sequence ID" value="GAA4312051.1"/>
    <property type="molecule type" value="Genomic_DNA"/>
</dbReference>
<sequence length="705" mass="76591">MLKNLLFSVCLLGMTVGASFAQSRACATMEYVQLLEKNRPGLRAQLKQQARNVNRIDYKQLDGKPVLGQVVTIPVVVHVLYNTNSQNISEAQIQSQLDVLNKDFRRLNADANKTPALFQGVAADAEIEFCLAKQDPNGEPTNGITRTATTVKQFSGLSDSMKFDGLGGKSAWDSKKYLNIWVVNFSNDANILGFAQFPNSGPASTDGVVIDYQAFGTTGTALNPYRLGRTTTHEVGHWLNLFHIWGDESCGDDEVLDTPTQEEENTGCPIFPKASCSNTSDMFMNYMDYTNDVCMNLFTTGQKNVMQAVLNSSRSGLLSSIGCVVPQVPALDGALIGFKAPSDIVCNNSVAPVVYLRNCGSSALTNVQLQYKIDNGVAQNFTWTGNLASFTTQEISLPSQSVAAGAHTLTVTILSSNGQTTDGNSSNNTVTVNFQVQGNALPLLESFEDATFPPAGWRINNPQEDLTWQRTTKAAFTGSASAFMQNIEYPENGPIDELVLPAMDLTSRAAPRLTFQLAYALLSKTGYSDTLEVLVSTDCGNTYQRVYKKFGQALTTVTPYYMEDEFVPNGTSKWRLETVDLSAFSNAKTAIIKFKHTTDFENNLYLDDVKVDGNALGTAEEIALQSVQIAPNPTTELVQITSSEVAISSVQVLDALGKELQTINVSRTAKGQPLQVNLGGLPNGLYLLKVTSEKGVTVRRVVLSK</sequence>
<keyword evidence="4 9" id="KW-0732">Signal</keyword>
<dbReference type="Proteomes" id="UP001501844">
    <property type="component" value="Unassembled WGS sequence"/>
</dbReference>
<keyword evidence="7" id="KW-0482">Metalloprotease</keyword>
<feature type="domain" description="Secretion system C-terminal sorting" evidence="11">
    <location>
        <begin position="630"/>
        <end position="702"/>
    </location>
</feature>
<evidence type="ECO:0000313" key="12">
    <source>
        <dbReference type="EMBL" id="GAA4312051.1"/>
    </source>
</evidence>
<dbReference type="SUPFAM" id="SSF55486">
    <property type="entry name" value="Metalloproteases ('zincins'), catalytic domain"/>
    <property type="match status" value="1"/>
</dbReference>
<proteinExistence type="inferred from homology"/>
<dbReference type="InterPro" id="IPR013783">
    <property type="entry name" value="Ig-like_fold"/>
</dbReference>
<protein>
    <recommendedName>
        <fullName evidence="14">Por secretion system C-terminal sorting domain-containing protein</fullName>
    </recommendedName>
</protein>
<dbReference type="Pfam" id="PF18962">
    <property type="entry name" value="Por_Secre_tail"/>
    <property type="match status" value="1"/>
</dbReference>
<feature type="domain" description="Peptidase M43 pregnancy-associated plasma-A" evidence="10">
    <location>
        <begin position="170"/>
        <end position="310"/>
    </location>
</feature>
<dbReference type="InterPro" id="IPR026444">
    <property type="entry name" value="Secre_tail"/>
</dbReference>
<comment type="caution">
    <text evidence="12">The sequence shown here is derived from an EMBL/GenBank/DDBJ whole genome shotgun (WGS) entry which is preliminary data.</text>
</comment>
<evidence type="ECO:0008006" key="14">
    <source>
        <dbReference type="Google" id="ProtNLM"/>
    </source>
</evidence>
<dbReference type="InterPro" id="IPR008754">
    <property type="entry name" value="Peptidase_M43"/>
</dbReference>
<evidence type="ECO:0000256" key="3">
    <source>
        <dbReference type="ARBA" id="ARBA00022723"/>
    </source>
</evidence>
<keyword evidence="13" id="KW-1185">Reference proteome</keyword>
<dbReference type="InterPro" id="IPR024079">
    <property type="entry name" value="MetalloPept_cat_dom_sf"/>
</dbReference>
<dbReference type="CDD" id="cd04275">
    <property type="entry name" value="ZnMc_pappalysin_like"/>
    <property type="match status" value="1"/>
</dbReference>
<comment type="similarity">
    <text evidence="1">Belongs to the peptidase M43B family.</text>
</comment>
<feature type="signal peptide" evidence="9">
    <location>
        <begin position="1"/>
        <end position="21"/>
    </location>
</feature>
<keyword evidence="2" id="KW-0645">Protease</keyword>
<gene>
    <name evidence="12" type="ORF">GCM10023183_30950</name>
</gene>
<organism evidence="12 13">
    <name type="scientific">Nibribacter koreensis</name>
    <dbReference type="NCBI Taxonomy" id="1084519"/>
    <lineage>
        <taxon>Bacteria</taxon>
        <taxon>Pseudomonadati</taxon>
        <taxon>Bacteroidota</taxon>
        <taxon>Cytophagia</taxon>
        <taxon>Cytophagales</taxon>
        <taxon>Hymenobacteraceae</taxon>
        <taxon>Nibribacter</taxon>
    </lineage>
</organism>
<keyword evidence="3" id="KW-0479">Metal-binding</keyword>
<evidence type="ECO:0000256" key="8">
    <source>
        <dbReference type="ARBA" id="ARBA00023157"/>
    </source>
</evidence>
<dbReference type="NCBIfam" id="TIGR04183">
    <property type="entry name" value="Por_Secre_tail"/>
    <property type="match status" value="1"/>
</dbReference>
<keyword evidence="5" id="KW-0378">Hydrolase</keyword>
<reference evidence="13" key="1">
    <citation type="journal article" date="2019" name="Int. J. Syst. Evol. Microbiol.">
        <title>The Global Catalogue of Microorganisms (GCM) 10K type strain sequencing project: providing services to taxonomists for standard genome sequencing and annotation.</title>
        <authorList>
            <consortium name="The Broad Institute Genomics Platform"/>
            <consortium name="The Broad Institute Genome Sequencing Center for Infectious Disease"/>
            <person name="Wu L."/>
            <person name="Ma J."/>
        </authorList>
    </citation>
    <scope>NUCLEOTIDE SEQUENCE [LARGE SCALE GENOMIC DNA]</scope>
    <source>
        <strain evidence="13">JCM 17917</strain>
    </source>
</reference>
<evidence type="ECO:0000256" key="4">
    <source>
        <dbReference type="ARBA" id="ARBA00022729"/>
    </source>
</evidence>
<evidence type="ECO:0000259" key="10">
    <source>
        <dbReference type="Pfam" id="PF05572"/>
    </source>
</evidence>
<evidence type="ECO:0000256" key="9">
    <source>
        <dbReference type="SAM" id="SignalP"/>
    </source>
</evidence>
<evidence type="ECO:0000313" key="13">
    <source>
        <dbReference type="Proteomes" id="UP001501844"/>
    </source>
</evidence>
<evidence type="ECO:0000256" key="5">
    <source>
        <dbReference type="ARBA" id="ARBA00022801"/>
    </source>
</evidence>
<name>A0ABP8FVS5_9BACT</name>
<dbReference type="SUPFAM" id="SSF49899">
    <property type="entry name" value="Concanavalin A-like lectins/glucanases"/>
    <property type="match status" value="1"/>
</dbReference>
<dbReference type="Gene3D" id="3.40.390.10">
    <property type="entry name" value="Collagenase (Catalytic Domain)"/>
    <property type="match status" value="1"/>
</dbReference>
<dbReference type="InterPro" id="IPR013320">
    <property type="entry name" value="ConA-like_dom_sf"/>
</dbReference>
<dbReference type="NCBIfam" id="NF038128">
    <property type="entry name" value="choice_anch_J"/>
    <property type="match status" value="1"/>
</dbReference>
<dbReference type="Gene3D" id="2.60.40.10">
    <property type="entry name" value="Immunoglobulins"/>
    <property type="match status" value="1"/>
</dbReference>
<dbReference type="PANTHER" id="PTHR47466">
    <property type="match status" value="1"/>
</dbReference>
<dbReference type="PANTHER" id="PTHR47466:SF1">
    <property type="entry name" value="METALLOPROTEASE MEP1 (AFU_ORTHOLOGUE AFUA_1G07730)-RELATED"/>
    <property type="match status" value="1"/>
</dbReference>
<evidence type="ECO:0000259" key="11">
    <source>
        <dbReference type="Pfam" id="PF18962"/>
    </source>
</evidence>
<evidence type="ECO:0000256" key="7">
    <source>
        <dbReference type="ARBA" id="ARBA00023049"/>
    </source>
</evidence>